<accession>A0ABV0FTT9</accession>
<dbReference type="SUPFAM" id="SSF53850">
    <property type="entry name" value="Periplasmic binding protein-like II"/>
    <property type="match status" value="1"/>
</dbReference>
<dbReference type="Gene3D" id="3.40.190.10">
    <property type="entry name" value="Periplasmic binding protein-like II"/>
    <property type="match status" value="2"/>
</dbReference>
<evidence type="ECO:0000313" key="1">
    <source>
        <dbReference type="EMBL" id="MEO3684250.1"/>
    </source>
</evidence>
<reference evidence="1 2" key="1">
    <citation type="submission" date="2024-05" db="EMBL/GenBank/DDBJ databases">
        <title>Genome sequencing of Marine Estuary Bacteria, Shewanella vesiculosa and S. baltica, and Pseudomonas syringae.</title>
        <authorList>
            <person name="Gurung A."/>
            <person name="Maclea K.S."/>
        </authorList>
    </citation>
    <scope>NUCLEOTIDE SEQUENCE [LARGE SCALE GENOMIC DNA]</scope>
    <source>
        <strain evidence="1 2">1A</strain>
    </source>
</reference>
<proteinExistence type="predicted"/>
<dbReference type="Proteomes" id="UP001477278">
    <property type="component" value="Unassembled WGS sequence"/>
</dbReference>
<evidence type="ECO:0008006" key="3">
    <source>
        <dbReference type="Google" id="ProtNLM"/>
    </source>
</evidence>
<keyword evidence="2" id="KW-1185">Reference proteome</keyword>
<comment type="caution">
    <text evidence="1">The sequence shown here is derived from an EMBL/GenBank/DDBJ whole genome shotgun (WGS) entry which is preliminary data.</text>
</comment>
<gene>
    <name evidence="1" type="ORF">ABHN84_18420</name>
</gene>
<dbReference type="EMBL" id="JBDPZN010000010">
    <property type="protein sequence ID" value="MEO3684250.1"/>
    <property type="molecule type" value="Genomic_DNA"/>
</dbReference>
<protein>
    <recommendedName>
        <fullName evidence="3">Amino acid ABC transporter substrate-binding protein</fullName>
    </recommendedName>
</protein>
<organism evidence="1 2">
    <name type="scientific">Shewanella vesiculosa</name>
    <dbReference type="NCBI Taxonomy" id="518738"/>
    <lineage>
        <taxon>Bacteria</taxon>
        <taxon>Pseudomonadati</taxon>
        <taxon>Pseudomonadota</taxon>
        <taxon>Gammaproteobacteria</taxon>
        <taxon>Alteromonadales</taxon>
        <taxon>Shewanellaceae</taxon>
        <taxon>Shewanella</taxon>
    </lineage>
</organism>
<dbReference type="RefSeq" id="WP_347690826.1">
    <property type="nucleotide sequence ID" value="NZ_JBDPZN010000010.1"/>
</dbReference>
<sequence length="310" mass="35936">MDFNLLRLCVYLLFLSLCNLVYLPYACAADKFVINHSDSESDRRYQYTYELLDLIIQETNADFGDASIEVTNLVMSRNRIFKSLQDGQTINVMAEASNEEWNTKLIPIPIPIRKGIQGFRVFIIKNENKNLLANIDSLEQLMRLRTGSGSQWSTRVAMKQAGFDVVESAQYDSLFNMLSKGRFITFGRGVNEAYQEVELFQKRYPELIVDEHIVLNIPLATYYYVSPTKPRLANRIKVGLLRMIENGKFDKLFYQWHCEYLMRSQLNKRKLFKISNPLVVESQMTSIMGKDFLFNSSLDASSICQKYLKP</sequence>
<evidence type="ECO:0000313" key="2">
    <source>
        <dbReference type="Proteomes" id="UP001477278"/>
    </source>
</evidence>
<name>A0ABV0FTT9_9GAMM</name>